<accession>A0AAP2DZU6</accession>
<proteinExistence type="predicted"/>
<dbReference type="AlphaFoldDB" id="A0AAP2DZU6"/>
<organism evidence="1 2">
    <name type="scientific">Dawidia cretensis</name>
    <dbReference type="NCBI Taxonomy" id="2782350"/>
    <lineage>
        <taxon>Bacteria</taxon>
        <taxon>Pseudomonadati</taxon>
        <taxon>Bacteroidota</taxon>
        <taxon>Cytophagia</taxon>
        <taxon>Cytophagales</taxon>
        <taxon>Chryseotaleaceae</taxon>
        <taxon>Dawidia</taxon>
    </lineage>
</organism>
<dbReference type="RefSeq" id="WP_254086009.1">
    <property type="nucleotide sequence ID" value="NZ_JAHESE010000022.1"/>
</dbReference>
<keyword evidence="2" id="KW-1185">Reference proteome</keyword>
<reference evidence="1 2" key="1">
    <citation type="submission" date="2021-05" db="EMBL/GenBank/DDBJ databases">
        <title>A Polyphasic approach of four new species of the genus Ohtaekwangia: Ohtaekwangia histidinii sp. nov., Ohtaekwangia cretensis sp. nov., Ohtaekwangia indiensis sp. nov., Ohtaekwangia reichenbachii sp. nov. from diverse environment.</title>
        <authorList>
            <person name="Octaviana S."/>
        </authorList>
    </citation>
    <scope>NUCLEOTIDE SEQUENCE [LARGE SCALE GENOMIC DNA]</scope>
    <source>
        <strain evidence="1 2">PWU5</strain>
    </source>
</reference>
<name>A0AAP2DZU6_9BACT</name>
<evidence type="ECO:0000313" key="1">
    <source>
        <dbReference type="EMBL" id="MBT1710436.1"/>
    </source>
</evidence>
<comment type="caution">
    <text evidence="1">The sequence shown here is derived from an EMBL/GenBank/DDBJ whole genome shotgun (WGS) entry which is preliminary data.</text>
</comment>
<gene>
    <name evidence="1" type="ORF">KK062_19485</name>
</gene>
<evidence type="ECO:0000313" key="2">
    <source>
        <dbReference type="Proteomes" id="UP001319080"/>
    </source>
</evidence>
<dbReference type="Gene3D" id="3.30.70.100">
    <property type="match status" value="1"/>
</dbReference>
<dbReference type="InterPro" id="IPR011008">
    <property type="entry name" value="Dimeric_a/b-barrel"/>
</dbReference>
<dbReference type="SUPFAM" id="SSF54909">
    <property type="entry name" value="Dimeric alpha+beta barrel"/>
    <property type="match status" value="1"/>
</dbReference>
<dbReference type="EMBL" id="JAHESE010000022">
    <property type="protein sequence ID" value="MBT1710436.1"/>
    <property type="molecule type" value="Genomic_DNA"/>
</dbReference>
<sequence>MTTFTLTPHGSLTVTPAATSSPHDFDFLIGRWVIQNRKLKTRLNHSNEWDTFEATGNLRKVLHGRGNIDDFITTFDGQPFEGMALRIFDPGTTLWSIYWSDTNRGTLDKPVVGSFDGNIGRFYSRDTYGGKDIVVMFQWDKTDPAKPVWSQAFSDDAGKTWEWNWYMYFTRPPQQVTFQEPIRVLELRNYLMQPGMTGRFAQYFSDHFVGTQRAQGAMLPGIFTVQGEADRFFWMRGFGDMASRLSFLQGFYGGAVWKGYGREANGMIIDSDQVHLLRPWPEGRVEDVLGNGRYGFVVIDYYYAKAGKRDALLQGLAKVYEPQMKERVSLWVTEMQANEFPRLPVIQEKDLVVVISSFLGEADYREKSPLVEVEGHSVKRETIVLNRVLNR</sequence>
<protein>
    <submittedName>
        <fullName evidence="1">NIPSNAP family protein</fullName>
    </submittedName>
</protein>
<dbReference type="Proteomes" id="UP001319080">
    <property type="component" value="Unassembled WGS sequence"/>
</dbReference>